<feature type="transmembrane region" description="Helical" evidence="8">
    <location>
        <begin position="92"/>
        <end position="111"/>
    </location>
</feature>
<comment type="subcellular location">
    <subcellularLocation>
        <location evidence="1">Cell membrane</location>
        <topology evidence="1">Multi-pass membrane protein</topology>
    </subcellularLocation>
</comment>
<dbReference type="FunFam" id="1.20.1250.20:FF:000183">
    <property type="entry name" value="sodium-dependent lysophosphatidylcholine symporter 1 isoform X2"/>
    <property type="match status" value="1"/>
</dbReference>
<keyword evidence="5 8" id="KW-0812">Transmembrane</keyword>
<dbReference type="Gene3D" id="1.20.1250.20">
    <property type="entry name" value="MFS general substrate transporter like domains"/>
    <property type="match status" value="1"/>
</dbReference>
<evidence type="ECO:0000256" key="1">
    <source>
        <dbReference type="ARBA" id="ARBA00004651"/>
    </source>
</evidence>
<evidence type="ECO:0000256" key="5">
    <source>
        <dbReference type="ARBA" id="ARBA00022692"/>
    </source>
</evidence>
<dbReference type="GO" id="GO:0015293">
    <property type="term" value="F:symporter activity"/>
    <property type="evidence" value="ECO:0007669"/>
    <property type="project" value="InterPro"/>
</dbReference>
<evidence type="ECO:0000256" key="8">
    <source>
        <dbReference type="SAM" id="Phobius"/>
    </source>
</evidence>
<feature type="transmembrane region" description="Helical" evidence="8">
    <location>
        <begin position="325"/>
        <end position="343"/>
    </location>
</feature>
<dbReference type="GO" id="GO:0008643">
    <property type="term" value="P:carbohydrate transport"/>
    <property type="evidence" value="ECO:0007669"/>
    <property type="project" value="InterPro"/>
</dbReference>
<evidence type="ECO:0000313" key="10">
    <source>
        <dbReference type="Proteomes" id="UP000749559"/>
    </source>
</evidence>
<dbReference type="SUPFAM" id="SSF103473">
    <property type="entry name" value="MFS general substrate transporter"/>
    <property type="match status" value="1"/>
</dbReference>
<feature type="non-terminal residue" evidence="9">
    <location>
        <position position="500"/>
    </location>
</feature>
<keyword evidence="10" id="KW-1185">Reference proteome</keyword>
<dbReference type="OrthoDB" id="197206at2759"/>
<reference evidence="9" key="1">
    <citation type="submission" date="2022-03" db="EMBL/GenBank/DDBJ databases">
        <authorList>
            <person name="Martin C."/>
        </authorList>
    </citation>
    <scope>NUCLEOTIDE SEQUENCE</scope>
</reference>
<dbReference type="PANTHER" id="PTHR11328">
    <property type="entry name" value="MAJOR FACILITATOR SUPERFAMILY DOMAIN-CONTAINING PROTEIN"/>
    <property type="match status" value="1"/>
</dbReference>
<feature type="transmembrane region" description="Helical" evidence="8">
    <location>
        <begin position="210"/>
        <end position="232"/>
    </location>
</feature>
<feature type="transmembrane region" description="Helical" evidence="8">
    <location>
        <begin position="391"/>
        <end position="415"/>
    </location>
</feature>
<dbReference type="PANTHER" id="PTHR11328:SF24">
    <property type="entry name" value="MAJOR FACILITATOR SUPERFAMILY (MFS) PROFILE DOMAIN-CONTAINING PROTEIN"/>
    <property type="match status" value="1"/>
</dbReference>
<keyword evidence="7 8" id="KW-0472">Membrane</keyword>
<dbReference type="EMBL" id="CAIIXF020000001">
    <property type="protein sequence ID" value="CAH1773326.1"/>
    <property type="molecule type" value="Genomic_DNA"/>
</dbReference>
<evidence type="ECO:0000256" key="2">
    <source>
        <dbReference type="ARBA" id="ARBA00008335"/>
    </source>
</evidence>
<comment type="caution">
    <text evidence="9">The sequence shown here is derived from an EMBL/GenBank/DDBJ whole genome shotgun (WGS) entry which is preliminary data.</text>
</comment>
<keyword evidence="4" id="KW-1003">Cell membrane</keyword>
<proteinExistence type="inferred from homology"/>
<feature type="transmembrane region" description="Helical" evidence="8">
    <location>
        <begin position="21"/>
        <end position="47"/>
    </location>
</feature>
<dbReference type="GO" id="GO:0005886">
    <property type="term" value="C:plasma membrane"/>
    <property type="evidence" value="ECO:0007669"/>
    <property type="project" value="UniProtKB-SubCell"/>
</dbReference>
<organism evidence="9 10">
    <name type="scientific">Owenia fusiformis</name>
    <name type="common">Polychaete worm</name>
    <dbReference type="NCBI Taxonomy" id="6347"/>
    <lineage>
        <taxon>Eukaryota</taxon>
        <taxon>Metazoa</taxon>
        <taxon>Spiralia</taxon>
        <taxon>Lophotrochozoa</taxon>
        <taxon>Annelida</taxon>
        <taxon>Polychaeta</taxon>
        <taxon>Sedentaria</taxon>
        <taxon>Canalipalpata</taxon>
        <taxon>Sabellida</taxon>
        <taxon>Oweniida</taxon>
        <taxon>Oweniidae</taxon>
        <taxon>Owenia</taxon>
    </lineage>
</organism>
<feature type="transmembrane region" description="Helical" evidence="8">
    <location>
        <begin position="435"/>
        <end position="457"/>
    </location>
</feature>
<accession>A0A8S4MXL7</accession>
<protein>
    <submittedName>
        <fullName evidence="9">Uncharacterized protein</fullName>
    </submittedName>
</protein>
<evidence type="ECO:0000256" key="3">
    <source>
        <dbReference type="ARBA" id="ARBA00022448"/>
    </source>
</evidence>
<name>A0A8S4MXL7_OWEFU</name>
<evidence type="ECO:0000256" key="4">
    <source>
        <dbReference type="ARBA" id="ARBA00022475"/>
    </source>
</evidence>
<sequence>KMKTDENQSLLPEGQLKLWRKLCFAVGGLPFQMTSNIIGFFISIFLLEVAQVDPYSISIIVLLGKVWDAFTDPLCGFLVSRTNTRFGRYRPWILFSAPFACVSYLMLWYVPGVNNSGKVGWYLVFYCLFNGFLSCLHVPYTSLTMCLSDNKKDRDSATALRMGAEIGGIVLGTAIQGALVNRYRVASECSSNGGTPTVSPEQQLLQEKSYILAAIITCCFYLICCCLVFFGVKEHKSISVDEKEEGFLSGLKLVFTHGPYVKLTVAFLFVSLAVQVVQGNLALYCTHALNLGSHFALGILVLLLVAIACMPLWQICIRKIGKKATFAYGMIIFIPLLFVQLFVPAGNVAVFYATVAIAGTALSVAFLLPWSMLPDVLDDFMLKTNTRKDALFYSFYVFFNKLAVGVSLGLSQLALGIGGYVTGACTQPKSVGLTLRLLVAPLPIVFILIGLLVLWSYPITEERRLRTQQELYERYCETQSRKVEVEECAQYNAVSEEVKI</sequence>
<feature type="transmembrane region" description="Helical" evidence="8">
    <location>
        <begin position="349"/>
        <end position="370"/>
    </location>
</feature>
<dbReference type="Proteomes" id="UP000749559">
    <property type="component" value="Unassembled WGS sequence"/>
</dbReference>
<feature type="transmembrane region" description="Helical" evidence="8">
    <location>
        <begin position="159"/>
        <end position="179"/>
    </location>
</feature>
<dbReference type="InterPro" id="IPR039672">
    <property type="entry name" value="MFS_2"/>
</dbReference>
<evidence type="ECO:0000313" key="9">
    <source>
        <dbReference type="EMBL" id="CAH1773326.1"/>
    </source>
</evidence>
<evidence type="ECO:0000256" key="6">
    <source>
        <dbReference type="ARBA" id="ARBA00022989"/>
    </source>
</evidence>
<feature type="transmembrane region" description="Helical" evidence="8">
    <location>
        <begin position="294"/>
        <end position="313"/>
    </location>
</feature>
<gene>
    <name evidence="9" type="ORF">OFUS_LOCUS940</name>
</gene>
<dbReference type="InterPro" id="IPR036259">
    <property type="entry name" value="MFS_trans_sf"/>
</dbReference>
<feature type="transmembrane region" description="Helical" evidence="8">
    <location>
        <begin position="59"/>
        <end position="80"/>
    </location>
</feature>
<keyword evidence="6 8" id="KW-1133">Transmembrane helix</keyword>
<feature type="transmembrane region" description="Helical" evidence="8">
    <location>
        <begin position="253"/>
        <end position="274"/>
    </location>
</feature>
<evidence type="ECO:0000256" key="7">
    <source>
        <dbReference type="ARBA" id="ARBA00023136"/>
    </source>
</evidence>
<dbReference type="AlphaFoldDB" id="A0A8S4MXL7"/>
<dbReference type="Pfam" id="PF13347">
    <property type="entry name" value="MFS_2"/>
    <property type="match status" value="1"/>
</dbReference>
<comment type="similarity">
    <text evidence="2">Belongs to the major facilitator superfamily.</text>
</comment>
<feature type="transmembrane region" description="Helical" evidence="8">
    <location>
        <begin position="123"/>
        <end position="147"/>
    </location>
</feature>
<keyword evidence="3" id="KW-0813">Transport</keyword>